<dbReference type="EMBL" id="CP002043">
    <property type="protein sequence ID" value="ADH65221.1"/>
    <property type="molecule type" value="Genomic_DNA"/>
</dbReference>
<accession>D7BJ65</accession>
<evidence type="ECO:0000313" key="4">
    <source>
        <dbReference type="Proteomes" id="UP000001916"/>
    </source>
</evidence>
<dbReference type="eggNOG" id="COG3437">
    <property type="taxonomic scope" value="Bacteria"/>
</dbReference>
<dbReference type="SUPFAM" id="SSF109604">
    <property type="entry name" value="HD-domain/PDEase-like"/>
    <property type="match status" value="1"/>
</dbReference>
<geneLocation type="plasmid" evidence="3 4">
    <name>pMESIL01</name>
</geneLocation>
<dbReference type="CDD" id="cd00077">
    <property type="entry name" value="HDc"/>
    <property type="match status" value="1"/>
</dbReference>
<dbReference type="SUPFAM" id="SSF55781">
    <property type="entry name" value="GAF domain-like"/>
    <property type="match status" value="7"/>
</dbReference>
<dbReference type="InterPro" id="IPR052020">
    <property type="entry name" value="Cyclic_di-GMP/3'3'-cGAMP_PDE"/>
</dbReference>
<evidence type="ECO:0000259" key="2">
    <source>
        <dbReference type="PROSITE" id="PS51832"/>
    </source>
</evidence>
<dbReference type="Pfam" id="PF13487">
    <property type="entry name" value="HD_5"/>
    <property type="match status" value="1"/>
</dbReference>
<protein>
    <recommendedName>
        <fullName evidence="2">HD-GYP domain-containing protein</fullName>
    </recommendedName>
</protein>
<dbReference type="eggNOG" id="COG2203">
    <property type="taxonomic scope" value="Bacteria"/>
</dbReference>
<dbReference type="NCBIfam" id="TIGR00277">
    <property type="entry name" value="HDIG"/>
    <property type="match status" value="1"/>
</dbReference>
<dbReference type="Proteomes" id="UP000001916">
    <property type="component" value="Plasmid pMESIL01"/>
</dbReference>
<dbReference type="InterPro" id="IPR037522">
    <property type="entry name" value="HD_GYP_dom"/>
</dbReference>
<dbReference type="PANTHER" id="PTHR45228">
    <property type="entry name" value="CYCLIC DI-GMP PHOSPHODIESTERASE TM_0186-RELATED"/>
    <property type="match status" value="1"/>
</dbReference>
<dbReference type="SMART" id="SM00065">
    <property type="entry name" value="GAF"/>
    <property type="match status" value="7"/>
</dbReference>
<dbReference type="InterPro" id="IPR006675">
    <property type="entry name" value="HDIG_dom"/>
</dbReference>
<keyword evidence="4" id="KW-1185">Reference proteome</keyword>
<feature type="coiled-coil region" evidence="1">
    <location>
        <begin position="1107"/>
        <end position="1134"/>
    </location>
</feature>
<organism evidence="3 4">
    <name type="scientific">Allomeiothermus silvanus (strain ATCC 700542 / DSM 9946 / NBRC 106475 / NCIMB 13440 / VI-R2)</name>
    <name type="common">Thermus silvanus</name>
    <dbReference type="NCBI Taxonomy" id="526227"/>
    <lineage>
        <taxon>Bacteria</taxon>
        <taxon>Thermotogati</taxon>
        <taxon>Deinococcota</taxon>
        <taxon>Deinococci</taxon>
        <taxon>Thermales</taxon>
        <taxon>Thermaceae</taxon>
        <taxon>Allomeiothermus</taxon>
    </lineage>
</organism>
<dbReference type="RefSeq" id="WP_013159732.1">
    <property type="nucleotide sequence ID" value="NC_014213.1"/>
</dbReference>
<keyword evidence="1" id="KW-0175">Coiled coil</keyword>
<dbReference type="PANTHER" id="PTHR45228:SF8">
    <property type="entry name" value="TWO-COMPONENT RESPONSE REGULATOR-RELATED"/>
    <property type="match status" value="1"/>
</dbReference>
<evidence type="ECO:0000256" key="1">
    <source>
        <dbReference type="SAM" id="Coils"/>
    </source>
</evidence>
<dbReference type="SMART" id="SM00471">
    <property type="entry name" value="HDc"/>
    <property type="match status" value="1"/>
</dbReference>
<keyword evidence="3" id="KW-0614">Plasmid</keyword>
<dbReference type="Pfam" id="PF13185">
    <property type="entry name" value="GAF_2"/>
    <property type="match status" value="4"/>
</dbReference>
<dbReference type="PROSITE" id="PS51832">
    <property type="entry name" value="HD_GYP"/>
    <property type="match status" value="1"/>
</dbReference>
<reference evidence="3 4" key="1">
    <citation type="journal article" date="2010" name="Stand. Genomic Sci.">
        <title>Complete genome sequence of Meiothermus silvanus type strain (VI-R2).</title>
        <authorList>
            <person name="Sikorski J."/>
            <person name="Tindall B.J."/>
            <person name="Lowry S."/>
            <person name="Lucas S."/>
            <person name="Nolan M."/>
            <person name="Copeland A."/>
            <person name="Glavina Del Rio T."/>
            <person name="Tice H."/>
            <person name="Cheng J.F."/>
            <person name="Han C."/>
            <person name="Pitluck S."/>
            <person name="Liolios K."/>
            <person name="Ivanova N."/>
            <person name="Mavromatis K."/>
            <person name="Mikhailova N."/>
            <person name="Pati A."/>
            <person name="Goodwin L."/>
            <person name="Chen A."/>
            <person name="Palaniappan K."/>
            <person name="Land M."/>
            <person name="Hauser L."/>
            <person name="Chang Y.J."/>
            <person name="Jeffries C.D."/>
            <person name="Rohde M."/>
            <person name="Goker M."/>
            <person name="Woyke T."/>
            <person name="Bristow J."/>
            <person name="Eisen J.A."/>
            <person name="Markowitz V."/>
            <person name="Hugenholtz P."/>
            <person name="Kyrpides N.C."/>
            <person name="Klenk H.P."/>
            <person name="Lapidus A."/>
        </authorList>
    </citation>
    <scope>NUCLEOTIDE SEQUENCE [LARGE SCALE GENOMIC DNA]</scope>
    <source>
        <strain evidence="4">ATCC 700542 / DSM 9946 / VI-R2</strain>
        <plasmid evidence="4">Plasmid pMESIL01</plasmid>
    </source>
</reference>
<dbReference type="InterPro" id="IPR003018">
    <property type="entry name" value="GAF"/>
</dbReference>
<dbReference type="Gene3D" id="1.10.3210.10">
    <property type="entry name" value="Hypothetical protein af1432"/>
    <property type="match status" value="1"/>
</dbReference>
<evidence type="ECO:0000313" key="3">
    <source>
        <dbReference type="EMBL" id="ADH65221.1"/>
    </source>
</evidence>
<gene>
    <name evidence="3" type="ORF">Mesil_3410</name>
</gene>
<dbReference type="KEGG" id="msv:Mesil_3410"/>
<dbReference type="InterPro" id="IPR029016">
    <property type="entry name" value="GAF-like_dom_sf"/>
</dbReference>
<feature type="domain" description="HD-GYP" evidence="2">
    <location>
        <begin position="1127"/>
        <end position="1323"/>
    </location>
</feature>
<dbReference type="Pfam" id="PF01590">
    <property type="entry name" value="GAF"/>
    <property type="match status" value="1"/>
</dbReference>
<dbReference type="InterPro" id="IPR003607">
    <property type="entry name" value="HD/PDEase_dom"/>
</dbReference>
<dbReference type="HOGENOM" id="CLU_260499_0_0_0"/>
<dbReference type="OrthoDB" id="136506at2"/>
<name>D7BJ65_ALLS1</name>
<sequence>MTLGTLERILSNLSRSLAPDGDPETLAQQGLLALAEALGARGAWLRLRENGLALRAAVGVEPPEEARLTPWEAEALSLGRVLAYRLPEEATGPASQRWAELGYRGLMLAPLRGEGGLLGTLALLFAEAPPPGAAAALEEVLPLFGLILQRARAEAELARRQALLEALHRLDRAMLEGKRLVEVAQIGVEAARELLGARAATVSLVEGDQRRLVAAVGEAVEPLVGQSASLEEGPHAQALKGGEPVLLREIPAEGVPRWLLGLAPLGNLLVLPLKPDGTTVGFLGVYGLSDPSAGLGLARAFAAQLSLALLREQDQEALQQRAKEQEVLLRALQTLGDLENPEEVARLLVELAPELIEAEWAAVLLLEQGVLRVAAASLEAAESIGQRLPSGQGVSWVALREGTQVVADAAQDLRIYVTPGSQIRPRGSAVVTPLLGPYGEALGVLVVGRAAPAYTPQEARLAEALAQAGATALERAQHALEARLLLQGALLAAQDQGPEELAQGFARLLAQVGGGRAAVWAHPEGKRPWRLLGMSGLGDEIEPFRQARFDPENEGLARWVQAHQQVLAVEDLTRPPLPLGPIESAGSQTYGVQSILVAPVGRFGVAYAEPGGRGKAFAPYEVALAERLCGMLAGALERHRLAAAERRVRQALERLARVPPGDLEALVRALGESLEVRWAFLDRLLTPEKALAVAVYGGEPFEYALRGTPCDDVFAGKFCEYRQGVMTYFPEDRLAAEMGAEAYLGVPLRGEGERVVGILVAMHDAPLPEGEEALRREILLAYAQRAALELAQQENQARLEAIARVHHLLRPARTPQEVLQAAALAALQETRASTSLISLYREEGDYLEVVATAGYLAEAARGRRMGRGVGLAWRVLEGGEPLYLEDASQAPEALFFSGRRDRVAYLGVPLRNAEGQVLGVLSADTAERGGGLFPEDRHFLIALAEATGAALARMEALHQAQEEAGRFRSLAELSARLEELESPEEILGEALEALHRISGFQVACFHQAAPEGLRLLMVAGDPPEAWLHQARREVWPAGRGLRGQTLLTGQALYAPSYPDHPQALPEHVAAGLKCAAYMPVQVAGQILGVLSLLDFRQTYLDNPLPLLEFAARRLANALEKAESLQQLRQAREEALKGLGVALEYRDLETAGHTERVTQLALRLAEGLGLAEPALTHLCWGAYLHDLSKLAIPDAILKKPGKLEPEEWERMKAHTTLGEEMARRLGFLPQATLQVIRHHHERWDGSGYPDGLAGEAIPLLARVFALADVYDALTSERPYKRAWSHEEALAEIRRQAGRHFDPELARIFLQQQEVRREVLPQIWTTPRERPRGVA</sequence>
<proteinExistence type="predicted"/>
<dbReference type="Gene3D" id="3.30.450.40">
    <property type="match status" value="6"/>
</dbReference>